<evidence type="ECO:0000256" key="1">
    <source>
        <dbReference type="ARBA" id="ARBA00012344"/>
    </source>
</evidence>
<accession>I0YPY5</accession>
<dbReference type="PANTHER" id="PTHR12192:SF2">
    <property type="entry name" value="GLUTATHIONE-SPECIFIC GAMMA-GLUTAMYLCYCLOTRANSFERASE 2"/>
    <property type="match status" value="1"/>
</dbReference>
<dbReference type="Proteomes" id="UP000007264">
    <property type="component" value="Unassembled WGS sequence"/>
</dbReference>
<dbReference type="SUPFAM" id="SSF110857">
    <property type="entry name" value="Gamma-glutamyl cyclotransferase-like"/>
    <property type="match status" value="1"/>
</dbReference>
<evidence type="ECO:0000313" key="3">
    <source>
        <dbReference type="EMBL" id="EIE20454.1"/>
    </source>
</evidence>
<protein>
    <recommendedName>
        <fullName evidence="1">glutathione-specific gamma-glutamylcyclotransferase</fullName>
        <ecNumber evidence="1">4.3.2.7</ecNumber>
    </recommendedName>
</protein>
<dbReference type="Gene3D" id="3.10.490.10">
    <property type="entry name" value="Gamma-glutamyl cyclotransferase-like"/>
    <property type="match status" value="1"/>
</dbReference>
<evidence type="ECO:0000256" key="2">
    <source>
        <dbReference type="ARBA" id="ARBA00023239"/>
    </source>
</evidence>
<dbReference type="Pfam" id="PF04752">
    <property type="entry name" value="ChaC"/>
    <property type="match status" value="1"/>
</dbReference>
<dbReference type="InterPro" id="IPR006840">
    <property type="entry name" value="ChaC"/>
</dbReference>
<dbReference type="OrthoDB" id="1933483at2759"/>
<organism evidence="3 4">
    <name type="scientific">Coccomyxa subellipsoidea (strain C-169)</name>
    <name type="common">Green microalga</name>
    <dbReference type="NCBI Taxonomy" id="574566"/>
    <lineage>
        <taxon>Eukaryota</taxon>
        <taxon>Viridiplantae</taxon>
        <taxon>Chlorophyta</taxon>
        <taxon>core chlorophytes</taxon>
        <taxon>Trebouxiophyceae</taxon>
        <taxon>Trebouxiophyceae incertae sedis</taxon>
        <taxon>Coccomyxaceae</taxon>
        <taxon>Coccomyxa</taxon>
        <taxon>Coccomyxa subellipsoidea</taxon>
    </lineage>
</organism>
<dbReference type="GeneID" id="17038430"/>
<dbReference type="RefSeq" id="XP_005644998.1">
    <property type="nucleotide sequence ID" value="XM_005644941.1"/>
</dbReference>
<dbReference type="InterPro" id="IPR036568">
    <property type="entry name" value="GGCT-like_sf"/>
</dbReference>
<evidence type="ECO:0000313" key="4">
    <source>
        <dbReference type="Proteomes" id="UP000007264"/>
    </source>
</evidence>
<dbReference type="PANTHER" id="PTHR12192">
    <property type="entry name" value="CATION TRANSPORT PROTEIN CHAC-RELATED"/>
    <property type="match status" value="1"/>
</dbReference>
<dbReference type="InterPro" id="IPR013024">
    <property type="entry name" value="GGCT-like"/>
</dbReference>
<dbReference type="GO" id="GO:0061928">
    <property type="term" value="F:glutathione specific gamma-glutamylcyclotransferase activity"/>
    <property type="evidence" value="ECO:0007669"/>
    <property type="project" value="UniProtKB-EC"/>
</dbReference>
<dbReference type="eggNOG" id="KOG3182">
    <property type="taxonomic scope" value="Eukaryota"/>
</dbReference>
<reference evidence="3 4" key="1">
    <citation type="journal article" date="2012" name="Genome Biol.">
        <title>The genome of the polar eukaryotic microalga coccomyxa subellipsoidea reveals traits of cold adaptation.</title>
        <authorList>
            <person name="Blanc G."/>
            <person name="Agarkova I."/>
            <person name="Grimwood J."/>
            <person name="Kuo A."/>
            <person name="Brueggeman A."/>
            <person name="Dunigan D."/>
            <person name="Gurnon J."/>
            <person name="Ladunga I."/>
            <person name="Lindquist E."/>
            <person name="Lucas S."/>
            <person name="Pangilinan J."/>
            <person name="Proschold T."/>
            <person name="Salamov A."/>
            <person name="Schmutz J."/>
            <person name="Weeks D."/>
            <person name="Yamada T."/>
            <person name="Claverie J.M."/>
            <person name="Grigoriev I."/>
            <person name="Van Etten J."/>
            <person name="Lomsadze A."/>
            <person name="Borodovsky M."/>
        </authorList>
    </citation>
    <scope>NUCLEOTIDE SEQUENCE [LARGE SCALE GENOMIC DNA]</scope>
    <source>
        <strain evidence="3 4">C-169</strain>
    </source>
</reference>
<keyword evidence="4" id="KW-1185">Reference proteome</keyword>
<dbReference type="KEGG" id="csl:COCSUDRAFT_18395"/>
<keyword evidence="2" id="KW-0456">Lyase</keyword>
<dbReference type="EMBL" id="AGSI01000015">
    <property type="protein sequence ID" value="EIE20454.1"/>
    <property type="molecule type" value="Genomic_DNA"/>
</dbReference>
<sequence length="203" mass="22697">MTVQIVGDSSKEQVWIFGFGSLIWKAGFEYSKRVEGYIKDYRRVFYQGSTDHRGIPEAPGRVVTLEASPGDCCWGAAYLLAGSYEEQQNTLQYLEWREKQYDLRVRVNVYGKESSDEPIVKGALTYIASEDRTKNLNYLGTAPAEVIAQQIASAVGPSGPNYEYLYGLAQALEQVMQWPPVSSSSAFTSQKIAPVMYMEALCN</sequence>
<proteinExistence type="predicted"/>
<dbReference type="CDD" id="cd06661">
    <property type="entry name" value="GGCT_like"/>
    <property type="match status" value="1"/>
</dbReference>
<comment type="caution">
    <text evidence="3">The sequence shown here is derived from an EMBL/GenBank/DDBJ whole genome shotgun (WGS) entry which is preliminary data.</text>
</comment>
<dbReference type="AlphaFoldDB" id="I0YPY5"/>
<dbReference type="STRING" id="574566.I0YPY5"/>
<dbReference type="GO" id="GO:0005737">
    <property type="term" value="C:cytoplasm"/>
    <property type="evidence" value="ECO:0007669"/>
    <property type="project" value="TreeGrafter"/>
</dbReference>
<name>I0YPY5_COCSC</name>
<dbReference type="EC" id="4.3.2.7" evidence="1"/>
<gene>
    <name evidence="3" type="ORF">COCSUDRAFT_18395</name>
</gene>
<dbReference type="GO" id="GO:0006751">
    <property type="term" value="P:glutathione catabolic process"/>
    <property type="evidence" value="ECO:0007669"/>
    <property type="project" value="InterPro"/>
</dbReference>